<dbReference type="OrthoDB" id="108002at2759"/>
<dbReference type="Proteomes" id="UP001165121">
    <property type="component" value="Unassembled WGS sequence"/>
</dbReference>
<reference evidence="3" key="1">
    <citation type="submission" date="2023-04" db="EMBL/GenBank/DDBJ databases">
        <title>Phytophthora fragariaefolia NBRC 109709.</title>
        <authorList>
            <person name="Ichikawa N."/>
            <person name="Sato H."/>
            <person name="Tonouchi N."/>
        </authorList>
    </citation>
    <scope>NUCLEOTIDE SEQUENCE</scope>
    <source>
        <strain evidence="3">NBRC 109709</strain>
    </source>
</reference>
<dbReference type="EMBL" id="BSXT01000172">
    <property type="protein sequence ID" value="GMF19770.1"/>
    <property type="molecule type" value="Genomic_DNA"/>
</dbReference>
<keyword evidence="4" id="KW-1185">Reference proteome</keyword>
<comment type="caution">
    <text evidence="3">The sequence shown here is derived from an EMBL/GenBank/DDBJ whole genome shotgun (WGS) entry which is preliminary data.</text>
</comment>
<name>A0A9W6TPV9_9STRA</name>
<dbReference type="AlphaFoldDB" id="A0A9W6TPV9"/>
<accession>A0A9W6TPV9</accession>
<dbReference type="Pfam" id="PF13358">
    <property type="entry name" value="DDE_3"/>
    <property type="match status" value="1"/>
</dbReference>
<protein>
    <submittedName>
        <fullName evidence="3">Unnamed protein product</fullName>
    </submittedName>
</protein>
<dbReference type="InterPro" id="IPR025898">
    <property type="entry name" value="Tc3_transposase_DNA-bd_dom"/>
</dbReference>
<dbReference type="InterPro" id="IPR038717">
    <property type="entry name" value="Tc1-like_DDE_dom"/>
</dbReference>
<dbReference type="PANTHER" id="PTHR23022">
    <property type="entry name" value="TRANSPOSABLE ELEMENT-RELATED"/>
    <property type="match status" value="1"/>
</dbReference>
<dbReference type="GO" id="GO:0003677">
    <property type="term" value="F:DNA binding"/>
    <property type="evidence" value="ECO:0007669"/>
    <property type="project" value="InterPro"/>
</dbReference>
<dbReference type="Gene3D" id="3.30.420.10">
    <property type="entry name" value="Ribonuclease H-like superfamily/Ribonuclease H"/>
    <property type="match status" value="1"/>
</dbReference>
<feature type="domain" description="Tc3 transposase DNA binding" evidence="1">
    <location>
        <begin position="3"/>
        <end position="51"/>
    </location>
</feature>
<evidence type="ECO:0000259" key="2">
    <source>
        <dbReference type="Pfam" id="PF13358"/>
    </source>
</evidence>
<evidence type="ECO:0000313" key="3">
    <source>
        <dbReference type="EMBL" id="GMF19770.1"/>
    </source>
</evidence>
<sequence>MGRGKSLTDIEKGQILAYREGNLSTHMIAKRVDRSWKVVDSFLRDPEAYGTAKSTGRPRKLTPTAERRLLREASKTGVSARQLKDNLQLPISVRRVQEVLHDSDNMVHEKRLACPVLKPAHIAARLKWATQFVEHGRKWNRVVFSDEKKFNLDGPDGYQYYWRDLRQEKQIYSNRQSGGGSVFVWGAFSVKGKSELAFLEGKQNAEKYIITLGDYLFPFAHLYHGLNFQFQHDNASIHTARAAKWYLEDQDVRVMWWPANSPDLNPIENLWGILARAVYVNGKQYETREDLIRVIKKAWEEIPLLTLENLVGSMKKRCMEVYRLEGHKTKY</sequence>
<feature type="domain" description="Tc1-like transposase DDE" evidence="2">
    <location>
        <begin position="141"/>
        <end position="291"/>
    </location>
</feature>
<dbReference type="Gene3D" id="1.10.10.60">
    <property type="entry name" value="Homeodomain-like"/>
    <property type="match status" value="1"/>
</dbReference>
<dbReference type="InterPro" id="IPR052338">
    <property type="entry name" value="Transposase_5"/>
</dbReference>
<dbReference type="SUPFAM" id="SSF46689">
    <property type="entry name" value="Homeodomain-like"/>
    <property type="match status" value="1"/>
</dbReference>
<evidence type="ECO:0000313" key="4">
    <source>
        <dbReference type="Proteomes" id="UP001165121"/>
    </source>
</evidence>
<proteinExistence type="predicted"/>
<evidence type="ECO:0000259" key="1">
    <source>
        <dbReference type="Pfam" id="PF11427"/>
    </source>
</evidence>
<gene>
    <name evidence="3" type="ORF">Pfra01_000217000</name>
</gene>
<dbReference type="InterPro" id="IPR036397">
    <property type="entry name" value="RNaseH_sf"/>
</dbReference>
<dbReference type="Pfam" id="PF11427">
    <property type="entry name" value="HTH_Tnp_Tc3_1"/>
    <property type="match status" value="1"/>
</dbReference>
<dbReference type="PANTHER" id="PTHR23022:SF129">
    <property type="entry name" value="TRANSPOSABLE ELEMENT TC3 TRANSPOSASE"/>
    <property type="match status" value="1"/>
</dbReference>
<dbReference type="InterPro" id="IPR009057">
    <property type="entry name" value="Homeodomain-like_sf"/>
</dbReference>
<organism evidence="3 4">
    <name type="scientific">Phytophthora fragariaefolia</name>
    <dbReference type="NCBI Taxonomy" id="1490495"/>
    <lineage>
        <taxon>Eukaryota</taxon>
        <taxon>Sar</taxon>
        <taxon>Stramenopiles</taxon>
        <taxon>Oomycota</taxon>
        <taxon>Peronosporomycetes</taxon>
        <taxon>Peronosporales</taxon>
        <taxon>Peronosporaceae</taxon>
        <taxon>Phytophthora</taxon>
    </lineage>
</organism>